<dbReference type="Pfam" id="PF20150">
    <property type="entry name" value="2EXR"/>
    <property type="match status" value="1"/>
</dbReference>
<organism evidence="3 4">
    <name type="scientific">Apiosordaria backusii</name>
    <dbReference type="NCBI Taxonomy" id="314023"/>
    <lineage>
        <taxon>Eukaryota</taxon>
        <taxon>Fungi</taxon>
        <taxon>Dikarya</taxon>
        <taxon>Ascomycota</taxon>
        <taxon>Pezizomycotina</taxon>
        <taxon>Sordariomycetes</taxon>
        <taxon>Sordariomycetidae</taxon>
        <taxon>Sordariales</taxon>
        <taxon>Lasiosphaeriaceae</taxon>
        <taxon>Apiosordaria</taxon>
    </lineage>
</organism>
<gene>
    <name evidence="3" type="ORF">B0T21DRAFT_423757</name>
</gene>
<feature type="domain" description="2EXR" evidence="2">
    <location>
        <begin position="71"/>
        <end position="151"/>
    </location>
</feature>
<evidence type="ECO:0000313" key="3">
    <source>
        <dbReference type="EMBL" id="KAK0721307.1"/>
    </source>
</evidence>
<keyword evidence="4" id="KW-1185">Reference proteome</keyword>
<dbReference type="EMBL" id="JAUKTV010000012">
    <property type="protein sequence ID" value="KAK0721307.1"/>
    <property type="molecule type" value="Genomic_DNA"/>
</dbReference>
<proteinExistence type="predicted"/>
<reference evidence="3" key="1">
    <citation type="submission" date="2023-06" db="EMBL/GenBank/DDBJ databases">
        <title>Genome-scale phylogeny and comparative genomics of the fungal order Sordariales.</title>
        <authorList>
            <consortium name="Lawrence Berkeley National Laboratory"/>
            <person name="Hensen N."/>
            <person name="Bonometti L."/>
            <person name="Westerberg I."/>
            <person name="Brannstrom I.O."/>
            <person name="Guillou S."/>
            <person name="Cros-Aarteil S."/>
            <person name="Calhoun S."/>
            <person name="Haridas S."/>
            <person name="Kuo A."/>
            <person name="Mondo S."/>
            <person name="Pangilinan J."/>
            <person name="Riley R."/>
            <person name="Labutti K."/>
            <person name="Andreopoulos B."/>
            <person name="Lipzen A."/>
            <person name="Chen C."/>
            <person name="Yanf M."/>
            <person name="Daum C."/>
            <person name="Ng V."/>
            <person name="Clum A."/>
            <person name="Steindorff A."/>
            <person name="Ohm R."/>
            <person name="Martin F."/>
            <person name="Silar P."/>
            <person name="Natvig D."/>
            <person name="Lalanne C."/>
            <person name="Gautier V."/>
            <person name="Ament-Velasquez S.L."/>
            <person name="Kruys A."/>
            <person name="Hutchinson M.I."/>
            <person name="Powell A.J."/>
            <person name="Barry K."/>
            <person name="Miller A.N."/>
            <person name="Grigoriev I.V."/>
            <person name="Debuchy R."/>
            <person name="Gladieux P."/>
            <person name="Thoren M.H."/>
            <person name="Johannesson H."/>
        </authorList>
    </citation>
    <scope>NUCLEOTIDE SEQUENCE</scope>
    <source>
        <strain evidence="3">CBS 540.89</strain>
    </source>
</reference>
<comment type="caution">
    <text evidence="3">The sequence shown here is derived from an EMBL/GenBank/DDBJ whole genome shotgun (WGS) entry which is preliminary data.</text>
</comment>
<protein>
    <recommendedName>
        <fullName evidence="2">2EXR domain-containing protein</fullName>
    </recommendedName>
</protein>
<name>A0AA40ASQ9_9PEZI</name>
<evidence type="ECO:0000256" key="1">
    <source>
        <dbReference type="SAM" id="MobiDB-lite"/>
    </source>
</evidence>
<dbReference type="AlphaFoldDB" id="A0AA40ASQ9"/>
<accession>A0AA40ASQ9</accession>
<dbReference type="InterPro" id="IPR045518">
    <property type="entry name" value="2EXR"/>
</dbReference>
<sequence>MATEPREALVRSFNFQFSKAPFLLFPSAASSLPCTPGDPITEDVNTATESLEDLANRALNLNKTSPGSINDLPAEIRLKIYRLVWEPTTIVLGHGQPQKQPRKKPPVTLFINYEAREETLKHYHHYCFAYPKWEEFEKSQQGYINPRLDILHLLASATDPLIWGNATLNFSGLEEPLLHITLPRYVCPSEIIEALDTKHGLLPAIKTIDYWRTDERFAREHNPSENSNRSQHEVLWKVTSRYRICRTTSNDRIALTGWEDAVFRPAIKSTISRVNPEAPKCADCSSRPRESRPPIWQWQYVAEESVPSDGPPIPTNSPGDVFSQKSHLPNPNTGSALRVPAAVSHWFDRNARKVFRQKGVLVFDQNHHTRHSDTPPPAPQEQAWSLLKVVSPNNVWHREVTALAFANLFHSFRRAPVSLPGPSTVPSPAGASSSAPSSPNNTPTSVLKPISEMLRNLGQKQRDHARRRQHHFAADREILDEEILDGVCAPGFLHENEILEFEDQEERYDMPEDTLTGQPKYYPVVSGKRIREVNFAREYEESVDEVSERRQVEFAYGEHRRAAEREWHECVGDEA</sequence>
<feature type="region of interest" description="Disordered" evidence="1">
    <location>
        <begin position="420"/>
        <end position="446"/>
    </location>
</feature>
<evidence type="ECO:0000313" key="4">
    <source>
        <dbReference type="Proteomes" id="UP001172159"/>
    </source>
</evidence>
<dbReference type="Proteomes" id="UP001172159">
    <property type="component" value="Unassembled WGS sequence"/>
</dbReference>
<evidence type="ECO:0000259" key="2">
    <source>
        <dbReference type="Pfam" id="PF20150"/>
    </source>
</evidence>